<dbReference type="AlphaFoldDB" id="A0ABD2Y0D7"/>
<feature type="transmembrane region" description="Helical" evidence="1">
    <location>
        <begin position="47"/>
        <end position="71"/>
    </location>
</feature>
<name>A0ABD2Y0D7_9GENT</name>
<keyword evidence="1" id="KW-0472">Membrane</keyword>
<proteinExistence type="predicted"/>
<organism evidence="2 3">
    <name type="scientific">Cinchona calisaya</name>
    <dbReference type="NCBI Taxonomy" id="153742"/>
    <lineage>
        <taxon>Eukaryota</taxon>
        <taxon>Viridiplantae</taxon>
        <taxon>Streptophyta</taxon>
        <taxon>Embryophyta</taxon>
        <taxon>Tracheophyta</taxon>
        <taxon>Spermatophyta</taxon>
        <taxon>Magnoliopsida</taxon>
        <taxon>eudicotyledons</taxon>
        <taxon>Gunneridae</taxon>
        <taxon>Pentapetalae</taxon>
        <taxon>asterids</taxon>
        <taxon>lamiids</taxon>
        <taxon>Gentianales</taxon>
        <taxon>Rubiaceae</taxon>
        <taxon>Cinchonoideae</taxon>
        <taxon>Cinchoneae</taxon>
        <taxon>Cinchona</taxon>
    </lineage>
</organism>
<evidence type="ECO:0000256" key="1">
    <source>
        <dbReference type="SAM" id="Phobius"/>
    </source>
</evidence>
<evidence type="ECO:0000313" key="2">
    <source>
        <dbReference type="EMBL" id="KAL3499099.1"/>
    </source>
</evidence>
<sequence length="116" mass="12997">MRSLQISHCVKFRIFAGELLTEEGGVEEGKTKKKKKRKENEKKEMGYLLRVRITSFLAGAAMASAIGIYAMHHDYQIAHQTLSQQTIGHYHSLEGRISALEKSQEVKATKPVEAAP</sequence>
<keyword evidence="1" id="KW-0812">Transmembrane</keyword>
<reference evidence="2 3" key="1">
    <citation type="submission" date="2024-11" db="EMBL/GenBank/DDBJ databases">
        <title>A near-complete genome assembly of Cinchona calisaya.</title>
        <authorList>
            <person name="Lian D.C."/>
            <person name="Zhao X.W."/>
            <person name="Wei L."/>
        </authorList>
    </citation>
    <scope>NUCLEOTIDE SEQUENCE [LARGE SCALE GENOMIC DNA]</scope>
    <source>
        <tissue evidence="2">Nenye</tissue>
    </source>
</reference>
<dbReference type="PANTHER" id="PTHR34970:SF2">
    <property type="entry name" value="ABC TRANSPORTER A FAMILY PROTEIN"/>
    <property type="match status" value="1"/>
</dbReference>
<comment type="caution">
    <text evidence="2">The sequence shown here is derived from an EMBL/GenBank/DDBJ whole genome shotgun (WGS) entry which is preliminary data.</text>
</comment>
<protein>
    <submittedName>
        <fullName evidence="2">Uncharacterized protein</fullName>
    </submittedName>
</protein>
<accession>A0ABD2Y0D7</accession>
<keyword evidence="1" id="KW-1133">Transmembrane helix</keyword>
<dbReference type="PANTHER" id="PTHR34970">
    <property type="entry name" value="ABC TRANSPORTER A FAMILY PROTEIN"/>
    <property type="match status" value="1"/>
</dbReference>
<evidence type="ECO:0000313" key="3">
    <source>
        <dbReference type="Proteomes" id="UP001630127"/>
    </source>
</evidence>
<dbReference type="Proteomes" id="UP001630127">
    <property type="component" value="Unassembled WGS sequence"/>
</dbReference>
<dbReference type="EMBL" id="JBJUIK010000017">
    <property type="protein sequence ID" value="KAL3499099.1"/>
    <property type="molecule type" value="Genomic_DNA"/>
</dbReference>
<gene>
    <name evidence="2" type="ORF">ACH5RR_041831</name>
</gene>
<keyword evidence="3" id="KW-1185">Reference proteome</keyword>